<feature type="region of interest" description="Disordered" evidence="1">
    <location>
        <begin position="175"/>
        <end position="205"/>
    </location>
</feature>
<keyword evidence="3" id="KW-1185">Reference proteome</keyword>
<gene>
    <name evidence="2" type="primary">WBGene00116488</name>
</gene>
<dbReference type="EnsemblMetazoa" id="PPA26934.1">
    <property type="protein sequence ID" value="PPA26934.1"/>
    <property type="gene ID" value="WBGene00116488"/>
</dbReference>
<evidence type="ECO:0000313" key="2">
    <source>
        <dbReference type="EnsemblMetazoa" id="PPA26934.1"/>
    </source>
</evidence>
<feature type="compositionally biased region" description="Basic and acidic residues" evidence="1">
    <location>
        <begin position="778"/>
        <end position="795"/>
    </location>
</feature>
<dbReference type="Proteomes" id="UP000005239">
    <property type="component" value="Unassembled WGS sequence"/>
</dbReference>
<feature type="compositionally biased region" description="Polar residues" evidence="1">
    <location>
        <begin position="1741"/>
        <end position="1753"/>
    </location>
</feature>
<feature type="compositionally biased region" description="Basic and acidic residues" evidence="1">
    <location>
        <begin position="364"/>
        <end position="374"/>
    </location>
</feature>
<accession>A0A8R1UGP5</accession>
<name>A0A2A6BZE3_PRIPA</name>
<feature type="region of interest" description="Disordered" evidence="1">
    <location>
        <begin position="1741"/>
        <end position="1786"/>
    </location>
</feature>
<reference evidence="3" key="1">
    <citation type="journal article" date="2008" name="Nat. Genet.">
        <title>The Pristionchus pacificus genome provides a unique perspective on nematode lifestyle and parasitism.</title>
        <authorList>
            <person name="Dieterich C."/>
            <person name="Clifton S.W."/>
            <person name="Schuster L.N."/>
            <person name="Chinwalla A."/>
            <person name="Delehaunty K."/>
            <person name="Dinkelacker I."/>
            <person name="Fulton L."/>
            <person name="Fulton R."/>
            <person name="Godfrey J."/>
            <person name="Minx P."/>
            <person name="Mitreva M."/>
            <person name="Roeseler W."/>
            <person name="Tian H."/>
            <person name="Witte H."/>
            <person name="Yang S.P."/>
            <person name="Wilson R.K."/>
            <person name="Sommer R.J."/>
        </authorList>
    </citation>
    <scope>NUCLEOTIDE SEQUENCE [LARGE SCALE GENOMIC DNA]</scope>
    <source>
        <strain evidence="3">PS312</strain>
    </source>
</reference>
<feature type="region of interest" description="Disordered" evidence="1">
    <location>
        <begin position="1"/>
        <end position="41"/>
    </location>
</feature>
<evidence type="ECO:0000256" key="1">
    <source>
        <dbReference type="SAM" id="MobiDB-lite"/>
    </source>
</evidence>
<feature type="region of interest" description="Disordered" evidence="1">
    <location>
        <begin position="280"/>
        <end position="374"/>
    </location>
</feature>
<feature type="compositionally biased region" description="Basic and acidic residues" evidence="1">
    <location>
        <begin position="184"/>
        <end position="205"/>
    </location>
</feature>
<feature type="compositionally biased region" description="Basic and acidic residues" evidence="1">
    <location>
        <begin position="326"/>
        <end position="353"/>
    </location>
</feature>
<organism evidence="2 3">
    <name type="scientific">Pristionchus pacificus</name>
    <name type="common">Parasitic nematode worm</name>
    <dbReference type="NCBI Taxonomy" id="54126"/>
    <lineage>
        <taxon>Eukaryota</taxon>
        <taxon>Metazoa</taxon>
        <taxon>Ecdysozoa</taxon>
        <taxon>Nematoda</taxon>
        <taxon>Chromadorea</taxon>
        <taxon>Rhabditida</taxon>
        <taxon>Rhabditina</taxon>
        <taxon>Diplogasteromorpha</taxon>
        <taxon>Diplogasteroidea</taxon>
        <taxon>Neodiplogasteridae</taxon>
        <taxon>Pristionchus</taxon>
    </lineage>
</organism>
<feature type="region of interest" description="Disordered" evidence="1">
    <location>
        <begin position="774"/>
        <end position="804"/>
    </location>
</feature>
<reference evidence="2" key="2">
    <citation type="submission" date="2022-06" db="UniProtKB">
        <authorList>
            <consortium name="EnsemblMetazoa"/>
        </authorList>
    </citation>
    <scope>IDENTIFICATION</scope>
    <source>
        <strain evidence="2">PS312</strain>
    </source>
</reference>
<feature type="compositionally biased region" description="Basic residues" evidence="1">
    <location>
        <begin position="295"/>
        <end position="304"/>
    </location>
</feature>
<sequence>MKLIAALFPSSTTESGAEEPNEQEHKPISPDPSLVQQQPAPASEQVLSQAELAHAQASLLAAVISEKNRLHRLHIELTEQWLFISYLETRRSMLQGLLDFQAAGLPLMQLPQEVIDLSMGSDATKHLLEALIIEGRFYSKRSQSLSKRVTCNARKTYYDLKGILPTKGLFQLGSSCDTETSNDEEMKSSDGEVRDQREDDRSDKELSLDEVYQIIDEFLEEDRLNRDGRSNSLSKADEFIYAPRSGGWMLPEDLEENEKRLSDEQSEFEDLLECFKDKDNKLPVGLSTSTSAKQGKNRRNRKRRSESALVRVNERTPLKKRHERAQKRDKESKEGRMERERHPDLSDGNDHSRSSGRTIGATREPNKNGRGVRKDICQDSAGKSRVRCLEDPIIEAYYRENGYRRFKDKKSHDEMDQLCLATSKLFDQQSKKDNEVDKNDRPNNEEWGAIIRKIINEGTNECEIFINIEEDNIVGLTTDVAALVRAYAVFRTCNEPSLKRIQILAKIAVAFPPDQTPSIPKITNELGAVQFLHKVYIVAVNINASQLTKLKSYFTTEDEATCEKAAFLLKPSMKNELRNTLKPFHEFFSSRIPFVSIKEMERDLKRMRSPRAREQLGDVLELRKYIEDLISRLDESSSGDVKASLIQLDRSAIVVDLCRIMPPINMDDLLQLFIIEDRKMSRWRSRSLSRVNEYEYDSKTRKWNMADDLESDVSIKSHHTNNYDHSDKENTSVELRIAKKEKKEKILDRLINKTKKRATEKDVNNNIITASTHKISPGRKEWKKEENDDSNKENIRPLSSTSGKIRNGSFGVRANVFVQAKVVNTNKTIPATPIRENILNGSFGVSAKNIRQCARQNRVSDAKENVPILWPAKTSDNEENAKQEAADYLVKLANGTVHKVRLSLDVDEKEFKKTPLPNKPSVKDNDVAKPIEEIERLRRLREAAELRSKLEMASDVDTRKTIIAAHVEKIRSQQTEDGVHFQKNPNLNVTGLSLDSGLLLRDYSIHLFNYGEDVRSLISYSTHAAALRFGPGTYSSHLKDEVKAMEWLKLAYEVILPDAECSTSSSAHQQRTSNNWYKSHEDFLADTTIIDNIYSILMRFQKFAGRMNQIDKTVTADVNRTKHKDLRRMVAFLGHREALVRRIFTWSITRTGGEFHFSYFNPSVSDETKVIVGDAWPQHGRSSGRHPTGGSKVEQMEVTKHEITEDISQDPITENREKAGQVPDEFRCRLAKMNDQEERGRIVAARVQELRGEKVITDLLNKFSALKEARKGSMDKLIVFSSHAAAMGISLEENDSIFDKEVLAIALLDKAYKIVFSPGTSSKAWFRSNHSHSKRAYAASFDFLRDSEVIGELIGILYPFTEVAEENAKLTHLLVENVKKRNGRQIHLANMMKFIDHQTKLLPDLVGSTITPSFELSEGRIVSSFHVLSLVTRRESVKNEQTMRMLLASVEDLIDVFHYEEKVMRRHRSQSLCRASEYEKPLEKWMSFDKRWTGSECSDTVFSSVVSDTEDEEEYNVVEAEDYVIITGPDGRSMYASNERGRMTSYKEIKDEIESMLYLKVAYTFLLADPPRDLTDAREGNELSEEDYTKIAGILTNVKTMKKVFGALDQMDAFLDPHKRVSNDQITDDASRMRDRVTTTLRHIGRLRFEFKKFVHILLARALHKIQKEEKQNGATVSSPDTVPMRMLIASVDDLIDVFFYEDKVVARHRSNSLSRVEIKRNCIDESSKSHTQTCQLMLDSSDNGKENQQIEGKTNGGNGKVYSKKMKGPMRQVESTSSDSDDEEAIQGVGNSVEIKEIDGKCVITTNTAITRKLFDLIIAYEEFKLGRGISSTEIADEMGAVIELNNVYRELYYGNIEDYTPKNSKLSKKNIKKYINMITSEKMMTTVMMDFFKSQGITGDELAVTISTIQAEATLTFIRRLVEFRTIVPNLAILLAHRIHGINASLGQKEETK</sequence>
<proteinExistence type="predicted"/>
<protein>
    <submittedName>
        <fullName evidence="2">Uncharacterized protein</fullName>
    </submittedName>
</protein>
<evidence type="ECO:0000313" key="3">
    <source>
        <dbReference type="Proteomes" id="UP000005239"/>
    </source>
</evidence>
<accession>A0A2A6BZE3</accession>